<sequence length="158" mass="18108">MALLFSGRFHAVGSSSSSLNTIANFTQILKFSDSYCDRIKSDLFGVICRRNLKFFRVFLFFFPGWYVLVVSRSWVVLMKEFLTGKQKKADQFDSSDADSVSSSSTAFSELSLAHETERVDSQEFTLEKYLDALYEKRLKNCSGTYIRIVECLLCCLDF</sequence>
<protein>
    <submittedName>
        <fullName evidence="2">Uncharacterized protein</fullName>
    </submittedName>
</protein>
<keyword evidence="1" id="KW-0472">Membrane</keyword>
<organism evidence="2 3">
    <name type="scientific">Dendrobium thyrsiflorum</name>
    <name type="common">Pinecone-like raceme dendrobium</name>
    <name type="synonym">Orchid</name>
    <dbReference type="NCBI Taxonomy" id="117978"/>
    <lineage>
        <taxon>Eukaryota</taxon>
        <taxon>Viridiplantae</taxon>
        <taxon>Streptophyta</taxon>
        <taxon>Embryophyta</taxon>
        <taxon>Tracheophyta</taxon>
        <taxon>Spermatophyta</taxon>
        <taxon>Magnoliopsida</taxon>
        <taxon>Liliopsida</taxon>
        <taxon>Asparagales</taxon>
        <taxon>Orchidaceae</taxon>
        <taxon>Epidendroideae</taxon>
        <taxon>Malaxideae</taxon>
        <taxon>Dendrobiinae</taxon>
        <taxon>Dendrobium</taxon>
    </lineage>
</organism>
<feature type="transmembrane region" description="Helical" evidence="1">
    <location>
        <begin position="54"/>
        <end position="77"/>
    </location>
</feature>
<dbReference type="EMBL" id="JANQDX010000005">
    <property type="protein sequence ID" value="KAL0924811.1"/>
    <property type="molecule type" value="Genomic_DNA"/>
</dbReference>
<evidence type="ECO:0000313" key="2">
    <source>
        <dbReference type="EMBL" id="KAL0924811.1"/>
    </source>
</evidence>
<dbReference type="Proteomes" id="UP001552299">
    <property type="component" value="Unassembled WGS sequence"/>
</dbReference>
<proteinExistence type="predicted"/>
<reference evidence="2 3" key="1">
    <citation type="journal article" date="2024" name="Plant Biotechnol. J.">
        <title>Dendrobium thyrsiflorum genome and its molecular insights into genes involved in important horticultural traits.</title>
        <authorList>
            <person name="Chen B."/>
            <person name="Wang J.Y."/>
            <person name="Zheng P.J."/>
            <person name="Li K.L."/>
            <person name="Liang Y.M."/>
            <person name="Chen X.F."/>
            <person name="Zhang C."/>
            <person name="Zhao X."/>
            <person name="He X."/>
            <person name="Zhang G.Q."/>
            <person name="Liu Z.J."/>
            <person name="Xu Q."/>
        </authorList>
    </citation>
    <scope>NUCLEOTIDE SEQUENCE [LARGE SCALE GENOMIC DNA]</scope>
    <source>
        <strain evidence="2">GZMU011</strain>
    </source>
</reference>
<keyword evidence="3" id="KW-1185">Reference proteome</keyword>
<evidence type="ECO:0000313" key="3">
    <source>
        <dbReference type="Proteomes" id="UP001552299"/>
    </source>
</evidence>
<gene>
    <name evidence="2" type="ORF">M5K25_005669</name>
</gene>
<name>A0ABD0VJG0_DENTH</name>
<keyword evidence="1" id="KW-1133">Transmembrane helix</keyword>
<dbReference type="AlphaFoldDB" id="A0ABD0VJG0"/>
<comment type="caution">
    <text evidence="2">The sequence shown here is derived from an EMBL/GenBank/DDBJ whole genome shotgun (WGS) entry which is preliminary data.</text>
</comment>
<evidence type="ECO:0000256" key="1">
    <source>
        <dbReference type="SAM" id="Phobius"/>
    </source>
</evidence>
<keyword evidence="1" id="KW-0812">Transmembrane</keyword>
<accession>A0ABD0VJG0</accession>